<accession>A0A2C6KNY3</accession>
<dbReference type="Proteomes" id="UP000221165">
    <property type="component" value="Unassembled WGS sequence"/>
</dbReference>
<proteinExistence type="predicted"/>
<name>A0A2C6KNY3_9APIC</name>
<evidence type="ECO:0000313" key="2">
    <source>
        <dbReference type="Proteomes" id="UP000221165"/>
    </source>
</evidence>
<protein>
    <submittedName>
        <fullName evidence="1">Uncharacterized protein</fullName>
    </submittedName>
</protein>
<reference evidence="1 2" key="1">
    <citation type="journal article" date="2017" name="Int. J. Parasitol.">
        <title>The genome of the protozoan parasite Cystoisospora suis and a reverse vaccinology approach to identify vaccine candidates.</title>
        <authorList>
            <person name="Palmieri N."/>
            <person name="Shrestha A."/>
            <person name="Ruttkowski B."/>
            <person name="Beck T."/>
            <person name="Vogl C."/>
            <person name="Tomley F."/>
            <person name="Blake D.P."/>
            <person name="Joachim A."/>
        </authorList>
    </citation>
    <scope>NUCLEOTIDE SEQUENCE [LARGE SCALE GENOMIC DNA]</scope>
    <source>
        <strain evidence="1 2">Wien I</strain>
    </source>
</reference>
<comment type="caution">
    <text evidence="1">The sequence shown here is derived from an EMBL/GenBank/DDBJ whole genome shotgun (WGS) entry which is preliminary data.</text>
</comment>
<keyword evidence="2" id="KW-1185">Reference proteome</keyword>
<dbReference type="GeneID" id="94431439"/>
<dbReference type="AlphaFoldDB" id="A0A2C6KNY3"/>
<sequence>DTALLRGNNTSEAPRYLDRKKCTGSGTSYGNSSISSSYLCIFLCCNGYDCDAYWY</sequence>
<gene>
    <name evidence="1" type="ORF">CSUI_008089</name>
</gene>
<dbReference type="RefSeq" id="XP_067919796.1">
    <property type="nucleotide sequence ID" value="XM_068068228.1"/>
</dbReference>
<dbReference type="VEuPathDB" id="ToxoDB:CSUI_008089"/>
<evidence type="ECO:0000313" key="1">
    <source>
        <dbReference type="EMBL" id="PHJ18086.1"/>
    </source>
</evidence>
<organism evidence="1 2">
    <name type="scientific">Cystoisospora suis</name>
    <dbReference type="NCBI Taxonomy" id="483139"/>
    <lineage>
        <taxon>Eukaryota</taxon>
        <taxon>Sar</taxon>
        <taxon>Alveolata</taxon>
        <taxon>Apicomplexa</taxon>
        <taxon>Conoidasida</taxon>
        <taxon>Coccidia</taxon>
        <taxon>Eucoccidiorida</taxon>
        <taxon>Eimeriorina</taxon>
        <taxon>Sarcocystidae</taxon>
        <taxon>Cystoisospora</taxon>
    </lineage>
</organism>
<feature type="non-terminal residue" evidence="1">
    <location>
        <position position="1"/>
    </location>
</feature>
<dbReference type="EMBL" id="MIGC01004428">
    <property type="protein sequence ID" value="PHJ18086.1"/>
    <property type="molecule type" value="Genomic_DNA"/>
</dbReference>